<comment type="catalytic activity">
    <reaction evidence="4">
        <text>L-proline + NAD(+) = (S)-1-pyrroline-5-carboxylate + NADH + 2 H(+)</text>
        <dbReference type="Rhea" id="RHEA:14105"/>
        <dbReference type="ChEBI" id="CHEBI:15378"/>
        <dbReference type="ChEBI" id="CHEBI:17388"/>
        <dbReference type="ChEBI" id="CHEBI:57540"/>
        <dbReference type="ChEBI" id="CHEBI:57945"/>
        <dbReference type="ChEBI" id="CHEBI:60039"/>
        <dbReference type="EC" id="1.5.1.2"/>
    </reaction>
</comment>
<dbReference type="SUPFAM" id="SSF48179">
    <property type="entry name" value="6-phosphogluconate dehydrogenase C-terminal domain-like"/>
    <property type="match status" value="1"/>
</dbReference>
<evidence type="ECO:0000256" key="1">
    <source>
        <dbReference type="ARBA" id="ARBA00005525"/>
    </source>
</evidence>
<evidence type="ECO:0000256" key="3">
    <source>
        <dbReference type="ARBA" id="ARBA00023002"/>
    </source>
</evidence>
<dbReference type="InterPro" id="IPR053790">
    <property type="entry name" value="P5CR-like_CS"/>
</dbReference>
<evidence type="ECO:0000259" key="8">
    <source>
        <dbReference type="Pfam" id="PF14748"/>
    </source>
</evidence>
<keyword evidence="4" id="KW-0963">Cytoplasm</keyword>
<evidence type="ECO:0000256" key="5">
    <source>
        <dbReference type="NCBIfam" id="TIGR00112"/>
    </source>
</evidence>
<comment type="catalytic activity">
    <reaction evidence="4 6">
        <text>L-proline + NADP(+) = (S)-1-pyrroline-5-carboxylate + NADPH + 2 H(+)</text>
        <dbReference type="Rhea" id="RHEA:14109"/>
        <dbReference type="ChEBI" id="CHEBI:15378"/>
        <dbReference type="ChEBI" id="CHEBI:17388"/>
        <dbReference type="ChEBI" id="CHEBI:57783"/>
        <dbReference type="ChEBI" id="CHEBI:58349"/>
        <dbReference type="ChEBI" id="CHEBI:60039"/>
        <dbReference type="EC" id="1.5.1.2"/>
    </reaction>
</comment>
<dbReference type="PANTHER" id="PTHR11645">
    <property type="entry name" value="PYRROLINE-5-CARBOXYLATE REDUCTASE"/>
    <property type="match status" value="1"/>
</dbReference>
<evidence type="ECO:0000259" key="7">
    <source>
        <dbReference type="Pfam" id="PF03807"/>
    </source>
</evidence>
<comment type="caution">
    <text evidence="9">The sequence shown here is derived from an EMBL/GenBank/DDBJ whole genome shotgun (WGS) entry which is preliminary data.</text>
</comment>
<dbReference type="InterPro" id="IPR029036">
    <property type="entry name" value="P5CR_dimer"/>
</dbReference>
<evidence type="ECO:0000256" key="4">
    <source>
        <dbReference type="HAMAP-Rule" id="MF_01925"/>
    </source>
</evidence>
<feature type="domain" description="Pyrroline-5-carboxylate reductase catalytic N-terminal" evidence="7">
    <location>
        <begin position="15"/>
        <end position="114"/>
    </location>
</feature>
<sequence length="287" mass="29311">MEQSANQTPSTSDLKLAFLGTGSMNGAIMRGIISAGHRPELITATVRTPAKAEALAEETGVNAVATENDAEANLAAVADADVVFLGVKPVGIEALAREIADALKPDAAVVSVAAAITLEMLERALKPGQPVVRSMPNTPLTVGLGAVGIAAGSSVSDEQLARVVTLYEGAGIVKVVPEHLIEAVTGVSGSGPAYVFYLAEAMAKAGEELGLDADTARDLARATVAGAGRMLDGDVDPAQLRRNVTSPKGTTERAIMSFDESGLPAIIAKGAKASADRSLEISRELDS</sequence>
<dbReference type="Pfam" id="PF03807">
    <property type="entry name" value="F420_oxidored"/>
    <property type="match status" value="1"/>
</dbReference>
<evidence type="ECO:0000313" key="10">
    <source>
        <dbReference type="Proteomes" id="UP001501536"/>
    </source>
</evidence>
<evidence type="ECO:0000256" key="6">
    <source>
        <dbReference type="RuleBase" id="RU003903"/>
    </source>
</evidence>
<name>A0ABP7DEJ8_9MICC</name>
<dbReference type="InterPro" id="IPR036291">
    <property type="entry name" value="NAD(P)-bd_dom_sf"/>
</dbReference>
<dbReference type="Gene3D" id="3.40.50.720">
    <property type="entry name" value="NAD(P)-binding Rossmann-like Domain"/>
    <property type="match status" value="1"/>
</dbReference>
<keyword evidence="3 4" id="KW-0560">Oxidoreductase</keyword>
<feature type="domain" description="Pyrroline-5-carboxylate reductase dimerisation" evidence="8">
    <location>
        <begin position="178"/>
        <end position="280"/>
    </location>
</feature>
<evidence type="ECO:0000313" key="9">
    <source>
        <dbReference type="EMBL" id="GAA3703335.1"/>
    </source>
</evidence>
<dbReference type="RefSeq" id="WP_344882652.1">
    <property type="nucleotide sequence ID" value="NZ_BAABCJ010000002.1"/>
</dbReference>
<accession>A0ABP7DEJ8</accession>
<dbReference type="SUPFAM" id="SSF51735">
    <property type="entry name" value="NAD(P)-binding Rossmann-fold domains"/>
    <property type="match status" value="1"/>
</dbReference>
<keyword evidence="2 4" id="KW-0521">NADP</keyword>
<dbReference type="PROSITE" id="PS00521">
    <property type="entry name" value="P5CR"/>
    <property type="match status" value="1"/>
</dbReference>
<comment type="pathway">
    <text evidence="4 6">Amino-acid biosynthesis; L-proline biosynthesis; L-proline from L-glutamate 5-semialdehyde: step 1/1.</text>
</comment>
<reference evidence="10" key="1">
    <citation type="journal article" date="2019" name="Int. J. Syst. Evol. Microbiol.">
        <title>The Global Catalogue of Microorganisms (GCM) 10K type strain sequencing project: providing services to taxonomists for standard genome sequencing and annotation.</title>
        <authorList>
            <consortium name="The Broad Institute Genomics Platform"/>
            <consortium name="The Broad Institute Genome Sequencing Center for Infectious Disease"/>
            <person name="Wu L."/>
            <person name="Ma J."/>
        </authorList>
    </citation>
    <scope>NUCLEOTIDE SEQUENCE [LARGE SCALE GENOMIC DNA]</scope>
    <source>
        <strain evidence="10">JCM 16961</strain>
    </source>
</reference>
<dbReference type="InterPro" id="IPR028939">
    <property type="entry name" value="P5C_Rdtase_cat_N"/>
</dbReference>
<keyword evidence="10" id="KW-1185">Reference proteome</keyword>
<dbReference type="Pfam" id="PF14748">
    <property type="entry name" value="P5CR_dimer"/>
    <property type="match status" value="1"/>
</dbReference>
<gene>
    <name evidence="4 9" type="primary">proC</name>
    <name evidence="9" type="ORF">GCM10022377_16190</name>
</gene>
<organism evidence="9 10">
    <name type="scientific">Zhihengliuella alba</name>
    <dbReference type="NCBI Taxonomy" id="547018"/>
    <lineage>
        <taxon>Bacteria</taxon>
        <taxon>Bacillati</taxon>
        <taxon>Actinomycetota</taxon>
        <taxon>Actinomycetes</taxon>
        <taxon>Micrococcales</taxon>
        <taxon>Micrococcaceae</taxon>
        <taxon>Zhihengliuella</taxon>
    </lineage>
</organism>
<dbReference type="InterPro" id="IPR008927">
    <property type="entry name" value="6-PGluconate_DH-like_C_sf"/>
</dbReference>
<dbReference type="EC" id="1.5.1.2" evidence="4 5"/>
<proteinExistence type="inferred from homology"/>
<keyword evidence="4 6" id="KW-0641">Proline biosynthesis</keyword>
<dbReference type="EMBL" id="BAABCJ010000002">
    <property type="protein sequence ID" value="GAA3703335.1"/>
    <property type="molecule type" value="Genomic_DNA"/>
</dbReference>
<dbReference type="Gene3D" id="1.10.3730.10">
    <property type="entry name" value="ProC C-terminal domain-like"/>
    <property type="match status" value="1"/>
</dbReference>
<comment type="function">
    <text evidence="4">Catalyzes the reduction of 1-pyrroline-5-carboxylate (PCA) to L-proline.</text>
</comment>
<evidence type="ECO:0000256" key="2">
    <source>
        <dbReference type="ARBA" id="ARBA00022857"/>
    </source>
</evidence>
<protein>
    <recommendedName>
        <fullName evidence="4 5">Pyrroline-5-carboxylate reductase</fullName>
        <shortName evidence="4">P5C reductase</shortName>
        <shortName evidence="4">P5CR</shortName>
        <ecNumber evidence="4 5">1.5.1.2</ecNumber>
    </recommendedName>
    <alternativeName>
        <fullName evidence="4">PCA reductase</fullName>
    </alternativeName>
</protein>
<comment type="similarity">
    <text evidence="1 4 6">Belongs to the pyrroline-5-carboxylate reductase family.</text>
</comment>
<keyword evidence="4 6" id="KW-0028">Amino-acid biosynthesis</keyword>
<dbReference type="InterPro" id="IPR000304">
    <property type="entry name" value="Pyrroline-COOH_reductase"/>
</dbReference>
<dbReference type="PANTHER" id="PTHR11645:SF0">
    <property type="entry name" value="PYRROLINE-5-CARBOXYLATE REDUCTASE 3"/>
    <property type="match status" value="1"/>
</dbReference>
<dbReference type="HAMAP" id="MF_01925">
    <property type="entry name" value="P5C_reductase"/>
    <property type="match status" value="1"/>
</dbReference>
<dbReference type="Proteomes" id="UP001501536">
    <property type="component" value="Unassembled WGS sequence"/>
</dbReference>
<dbReference type="NCBIfam" id="TIGR00112">
    <property type="entry name" value="proC"/>
    <property type="match status" value="1"/>
</dbReference>
<comment type="subcellular location">
    <subcellularLocation>
        <location evidence="4">Cytoplasm</location>
    </subcellularLocation>
</comment>
<dbReference type="PIRSF" id="PIRSF000193">
    <property type="entry name" value="Pyrrol-5-carb_rd"/>
    <property type="match status" value="1"/>
</dbReference>